<evidence type="ECO:0000259" key="2">
    <source>
        <dbReference type="PROSITE" id="PS50055"/>
    </source>
</evidence>
<keyword evidence="5" id="KW-1185">Reference proteome</keyword>
<dbReference type="Pfam" id="PF00102">
    <property type="entry name" value="Y_phosphatase"/>
    <property type="match status" value="1"/>
</dbReference>
<accession>A0A835T8B0</accession>
<dbReference type="InterPro" id="IPR000387">
    <property type="entry name" value="Tyr_Pase_dom"/>
</dbReference>
<dbReference type="PROSITE" id="PS00383">
    <property type="entry name" value="TYR_PHOSPHATASE_1"/>
    <property type="match status" value="1"/>
</dbReference>
<dbReference type="InterPro" id="IPR029021">
    <property type="entry name" value="Prot-tyrosine_phosphatase-like"/>
</dbReference>
<dbReference type="PROSITE" id="PS50055">
    <property type="entry name" value="TYR_PHOSPHATASE_PTP"/>
    <property type="match status" value="1"/>
</dbReference>
<feature type="region of interest" description="Disordered" evidence="1">
    <location>
        <begin position="370"/>
        <end position="395"/>
    </location>
</feature>
<feature type="compositionally biased region" description="Low complexity" evidence="1">
    <location>
        <begin position="370"/>
        <end position="383"/>
    </location>
</feature>
<dbReference type="SMART" id="SM00194">
    <property type="entry name" value="PTPc"/>
    <property type="match status" value="1"/>
</dbReference>
<dbReference type="SUPFAM" id="SSF52799">
    <property type="entry name" value="(Phosphotyrosine protein) phosphatases II"/>
    <property type="match status" value="1"/>
</dbReference>
<feature type="domain" description="Tyrosine specific protein phosphatases" evidence="3">
    <location>
        <begin position="247"/>
        <end position="333"/>
    </location>
</feature>
<protein>
    <recommendedName>
        <fullName evidence="6">Protein tyrosine phosphatase</fullName>
    </recommendedName>
</protein>
<proteinExistence type="predicted"/>
<dbReference type="InterPro" id="IPR000242">
    <property type="entry name" value="PTP_cat"/>
</dbReference>
<name>A0A835T8B0_CHLIN</name>
<reference evidence="4" key="1">
    <citation type="journal article" date="2020" name="bioRxiv">
        <title>Comparative genomics of Chlamydomonas.</title>
        <authorList>
            <person name="Craig R.J."/>
            <person name="Hasan A.R."/>
            <person name="Ness R.W."/>
            <person name="Keightley P.D."/>
        </authorList>
    </citation>
    <scope>NUCLEOTIDE SEQUENCE</scope>
    <source>
        <strain evidence="4">SAG 7.73</strain>
    </source>
</reference>
<dbReference type="InterPro" id="IPR016130">
    <property type="entry name" value="Tyr_Pase_AS"/>
</dbReference>
<dbReference type="PANTHER" id="PTHR19134">
    <property type="entry name" value="RECEPTOR-TYPE TYROSINE-PROTEIN PHOSPHATASE"/>
    <property type="match status" value="1"/>
</dbReference>
<dbReference type="Proteomes" id="UP000650467">
    <property type="component" value="Unassembled WGS sequence"/>
</dbReference>
<gene>
    <name evidence="4" type="ORF">HXX76_004650</name>
</gene>
<evidence type="ECO:0008006" key="6">
    <source>
        <dbReference type="Google" id="ProtNLM"/>
    </source>
</evidence>
<feature type="domain" description="Tyrosine-protein phosphatase" evidence="2">
    <location>
        <begin position="71"/>
        <end position="342"/>
    </location>
</feature>
<feature type="compositionally biased region" description="Low complexity" evidence="1">
    <location>
        <begin position="28"/>
        <end position="39"/>
    </location>
</feature>
<dbReference type="PROSITE" id="PS50056">
    <property type="entry name" value="TYR_PHOSPHATASE_2"/>
    <property type="match status" value="1"/>
</dbReference>
<evidence type="ECO:0000313" key="5">
    <source>
        <dbReference type="Proteomes" id="UP000650467"/>
    </source>
</evidence>
<sequence>MLSRLGRLLGCLGTGPAPSTARGESYKAQADGQQAQGQAQQQQQAASVFELAFQVLKAKTEQLLANDQSLLSQEYNSLLECDVLETVEAAEHTNNAGKNRYVNVLPFDYNRVKISGEDGQDYINASLVQSAPEEAPGWCYIAAQGPLASTVDDFWKMVFENNCSILIMLTRTVENNHIKCADYFNQRPGETAKFGSYRVTTTDVQEVSPDITKRTLQLKLYTTQEVHQVTHYHYHRWPDFGVPESTEPIRKLIKLLYQTRRERETTVVHCSAGIGRTGTLMAIDVILRRLWAIAEAGTPVTTEDVATAVDLPAVVHTLRRQRKGMVQTLEQYFFCYEALLQEMEDSMGRAAAAATAAAGAAAAAAAAGAAGPAAGDGASTAAAGGNGQKQGSPPG</sequence>
<dbReference type="InterPro" id="IPR003595">
    <property type="entry name" value="Tyr_Pase_cat"/>
</dbReference>
<dbReference type="PRINTS" id="PR00700">
    <property type="entry name" value="PRTYPHPHTASE"/>
</dbReference>
<evidence type="ECO:0000259" key="3">
    <source>
        <dbReference type="PROSITE" id="PS50056"/>
    </source>
</evidence>
<comment type="caution">
    <text evidence="4">The sequence shown here is derived from an EMBL/GenBank/DDBJ whole genome shotgun (WGS) entry which is preliminary data.</text>
</comment>
<dbReference type="CDD" id="cd00047">
    <property type="entry name" value="PTPc"/>
    <property type="match status" value="1"/>
</dbReference>
<dbReference type="InterPro" id="IPR050348">
    <property type="entry name" value="Protein-Tyr_Phosphatase"/>
</dbReference>
<organism evidence="4 5">
    <name type="scientific">Chlamydomonas incerta</name>
    <dbReference type="NCBI Taxonomy" id="51695"/>
    <lineage>
        <taxon>Eukaryota</taxon>
        <taxon>Viridiplantae</taxon>
        <taxon>Chlorophyta</taxon>
        <taxon>core chlorophytes</taxon>
        <taxon>Chlorophyceae</taxon>
        <taxon>CS clade</taxon>
        <taxon>Chlamydomonadales</taxon>
        <taxon>Chlamydomonadaceae</taxon>
        <taxon>Chlamydomonas</taxon>
    </lineage>
</organism>
<dbReference type="EMBL" id="JAEHOC010000008">
    <property type="protein sequence ID" value="KAG2439291.1"/>
    <property type="molecule type" value="Genomic_DNA"/>
</dbReference>
<dbReference type="AlphaFoldDB" id="A0A835T8B0"/>
<dbReference type="Gene3D" id="3.90.190.10">
    <property type="entry name" value="Protein tyrosine phosphatase superfamily"/>
    <property type="match status" value="1"/>
</dbReference>
<evidence type="ECO:0000313" key="4">
    <source>
        <dbReference type="EMBL" id="KAG2439291.1"/>
    </source>
</evidence>
<feature type="region of interest" description="Disordered" evidence="1">
    <location>
        <begin position="16"/>
        <end position="39"/>
    </location>
</feature>
<dbReference type="SMART" id="SM00404">
    <property type="entry name" value="PTPc_motif"/>
    <property type="match status" value="1"/>
</dbReference>
<dbReference type="PANTHER" id="PTHR19134:SF449">
    <property type="entry name" value="TYROSINE-PROTEIN PHOSPHATASE 1"/>
    <property type="match status" value="1"/>
</dbReference>
<dbReference type="GO" id="GO:0004725">
    <property type="term" value="F:protein tyrosine phosphatase activity"/>
    <property type="evidence" value="ECO:0007669"/>
    <property type="project" value="InterPro"/>
</dbReference>
<evidence type="ECO:0000256" key="1">
    <source>
        <dbReference type="SAM" id="MobiDB-lite"/>
    </source>
</evidence>
<dbReference type="OrthoDB" id="10253954at2759"/>